<evidence type="ECO:0000259" key="1">
    <source>
        <dbReference type="Pfam" id="PF08241"/>
    </source>
</evidence>
<gene>
    <name evidence="2" type="ORF">GCM10022252_09990</name>
</gene>
<name>A0ABP8AFG3_9ACTN</name>
<evidence type="ECO:0000313" key="3">
    <source>
        <dbReference type="Proteomes" id="UP001501251"/>
    </source>
</evidence>
<keyword evidence="3" id="KW-1185">Reference proteome</keyword>
<dbReference type="Proteomes" id="UP001501251">
    <property type="component" value="Unassembled WGS sequence"/>
</dbReference>
<organism evidence="2 3">
    <name type="scientific">Streptosporangium oxazolinicum</name>
    <dbReference type="NCBI Taxonomy" id="909287"/>
    <lineage>
        <taxon>Bacteria</taxon>
        <taxon>Bacillati</taxon>
        <taxon>Actinomycetota</taxon>
        <taxon>Actinomycetes</taxon>
        <taxon>Streptosporangiales</taxon>
        <taxon>Streptosporangiaceae</taxon>
        <taxon>Streptosporangium</taxon>
    </lineage>
</organism>
<proteinExistence type="predicted"/>
<dbReference type="SUPFAM" id="SSF53335">
    <property type="entry name" value="S-adenosyl-L-methionine-dependent methyltransferases"/>
    <property type="match status" value="1"/>
</dbReference>
<dbReference type="GO" id="GO:0008168">
    <property type="term" value="F:methyltransferase activity"/>
    <property type="evidence" value="ECO:0007669"/>
    <property type="project" value="UniProtKB-KW"/>
</dbReference>
<dbReference type="Pfam" id="PF08241">
    <property type="entry name" value="Methyltransf_11"/>
    <property type="match status" value="1"/>
</dbReference>
<comment type="caution">
    <text evidence="2">The sequence shown here is derived from an EMBL/GenBank/DDBJ whole genome shotgun (WGS) entry which is preliminary data.</text>
</comment>
<dbReference type="InterPro" id="IPR029063">
    <property type="entry name" value="SAM-dependent_MTases_sf"/>
</dbReference>
<reference evidence="3" key="1">
    <citation type="journal article" date="2019" name="Int. J. Syst. Evol. Microbiol.">
        <title>The Global Catalogue of Microorganisms (GCM) 10K type strain sequencing project: providing services to taxonomists for standard genome sequencing and annotation.</title>
        <authorList>
            <consortium name="The Broad Institute Genomics Platform"/>
            <consortium name="The Broad Institute Genome Sequencing Center for Infectious Disease"/>
            <person name="Wu L."/>
            <person name="Ma J."/>
        </authorList>
    </citation>
    <scope>NUCLEOTIDE SEQUENCE [LARGE SCALE GENOMIC DNA]</scope>
    <source>
        <strain evidence="3">JCM 17388</strain>
    </source>
</reference>
<dbReference type="InterPro" id="IPR013216">
    <property type="entry name" value="Methyltransf_11"/>
</dbReference>
<feature type="domain" description="Methyltransferase type 11" evidence="1">
    <location>
        <begin position="44"/>
        <end position="121"/>
    </location>
</feature>
<evidence type="ECO:0000313" key="2">
    <source>
        <dbReference type="EMBL" id="GAA4183095.1"/>
    </source>
</evidence>
<dbReference type="RefSeq" id="WP_344915378.1">
    <property type="nucleotide sequence ID" value="NZ_BAABAQ010000001.1"/>
</dbReference>
<accession>A0ABP8AFG3</accession>
<dbReference type="GO" id="GO:0032259">
    <property type="term" value="P:methylation"/>
    <property type="evidence" value="ECO:0007669"/>
    <property type="project" value="UniProtKB-KW"/>
</dbReference>
<dbReference type="Gene3D" id="3.40.50.150">
    <property type="entry name" value="Vaccinia Virus protein VP39"/>
    <property type="match status" value="1"/>
</dbReference>
<sequence>MTTTPAGDFDYDTHGHGYAVQRRTDPRIAALVHAALGEARTVVNVGAGAGSYEPDDRYVVAVEPSAAMRAQRPATAVPALDAVAERLPFDDDSFDAAMATVTVHQWSDTVGGLGELRRVARGPVVVLTFDGDALDLLWLADYVPELIAAERRRYPPIETIRSLIGRGGEVLAVPIPIDCVDGFTEAYYARPERFLDPRVRASQSAWGFVDDDTEARGIARLGEDLASGAWDARYGELRDQPEFVGSLRLVVGHP</sequence>
<protein>
    <submittedName>
        <fullName evidence="2">Methyltransferase domain-containing protein</fullName>
    </submittedName>
</protein>
<dbReference type="EMBL" id="BAABAQ010000001">
    <property type="protein sequence ID" value="GAA4183095.1"/>
    <property type="molecule type" value="Genomic_DNA"/>
</dbReference>
<keyword evidence="2" id="KW-0489">Methyltransferase</keyword>
<keyword evidence="2" id="KW-0808">Transferase</keyword>